<evidence type="ECO:0000313" key="3">
    <source>
        <dbReference type="EMBL" id="MDR6103198.1"/>
    </source>
</evidence>
<dbReference type="Gene3D" id="1.25.40.10">
    <property type="entry name" value="Tetratricopeptide repeat domain"/>
    <property type="match status" value="2"/>
</dbReference>
<dbReference type="SUPFAM" id="SSF81901">
    <property type="entry name" value="HCP-like"/>
    <property type="match status" value="1"/>
</dbReference>
<dbReference type="Pfam" id="PF08238">
    <property type="entry name" value="Sel1"/>
    <property type="match status" value="5"/>
</dbReference>
<keyword evidence="2" id="KW-0732">Signal</keyword>
<dbReference type="SMART" id="SM00671">
    <property type="entry name" value="SEL1"/>
    <property type="match status" value="6"/>
</dbReference>
<dbReference type="AlphaFoldDB" id="A0AAJ2BA83"/>
<protein>
    <submittedName>
        <fullName evidence="3">TPR repeat protein</fullName>
    </submittedName>
</protein>
<dbReference type="InterPro" id="IPR011990">
    <property type="entry name" value="TPR-like_helical_dom_sf"/>
</dbReference>
<dbReference type="PANTHER" id="PTHR11102:SF160">
    <property type="entry name" value="ERAD-ASSOCIATED E3 UBIQUITIN-PROTEIN LIGASE COMPONENT HRD3"/>
    <property type="match status" value="1"/>
</dbReference>
<comment type="caution">
    <text evidence="3">The sequence shown here is derived from an EMBL/GenBank/DDBJ whole genome shotgun (WGS) entry which is preliminary data.</text>
</comment>
<feature type="signal peptide" evidence="2">
    <location>
        <begin position="1"/>
        <end position="28"/>
    </location>
</feature>
<evidence type="ECO:0000256" key="2">
    <source>
        <dbReference type="SAM" id="SignalP"/>
    </source>
</evidence>
<dbReference type="InterPro" id="IPR006597">
    <property type="entry name" value="Sel1-like"/>
</dbReference>
<dbReference type="PANTHER" id="PTHR11102">
    <property type="entry name" value="SEL-1-LIKE PROTEIN"/>
    <property type="match status" value="1"/>
</dbReference>
<name>A0AAJ2BA83_9HYPH</name>
<gene>
    <name evidence="3" type="ORF">QE369_003395</name>
</gene>
<dbReference type="RefSeq" id="WP_309771658.1">
    <property type="nucleotide sequence ID" value="NZ_JAVIZC010000003.1"/>
</dbReference>
<evidence type="ECO:0000313" key="4">
    <source>
        <dbReference type="Proteomes" id="UP001255601"/>
    </source>
</evidence>
<sequence>MILRFFRLSPSASLLAFASALIAAPALAQGQAPAAGHQPAPQQAEPQGNSDLLPGLQPQAQGADGADEEDADFGPAVKQGPDVLSRPTDQDADPLRKGRVTGGDQKDLQPSEGVTVYQRMGAELPPLPKEKEFKGKIDEAYGHYQRGEYVQALDKALTRAQDGDAAAQTLVAEMMSRGLGIARDDKTAAFWYEQAAKNGDPVAMFKYALILMEGRLVKHDKTLADDYMHRAAEAGNPEAEFNWAQILVSQTPGPKGLLAALPFYERSAEKGIADAQYAVSQIYLNVPEVPKEKKAKAREWLTRAAKAGFDTAQVDLGIWLVNGTGGDRDLEEGFRWLNGAAQRGNVVAQNKVAHLYIQALGTRPDPIEAAKWYVLSRRAGLKDPALEDFYLGIKDAQQKQAIDAANKYRPN</sequence>
<reference evidence="3" key="1">
    <citation type="submission" date="2023-08" db="EMBL/GenBank/DDBJ databases">
        <title>Functional and genomic diversity of the sorghum phyllosphere microbiome.</title>
        <authorList>
            <person name="Shade A."/>
        </authorList>
    </citation>
    <scope>NUCLEOTIDE SEQUENCE</scope>
    <source>
        <strain evidence="3">SORGH_AS_0974</strain>
    </source>
</reference>
<proteinExistence type="predicted"/>
<dbReference type="EMBL" id="JAVIZC010000003">
    <property type="protein sequence ID" value="MDR6103198.1"/>
    <property type="molecule type" value="Genomic_DNA"/>
</dbReference>
<feature type="chain" id="PRO_5042511567" evidence="2">
    <location>
        <begin position="29"/>
        <end position="411"/>
    </location>
</feature>
<organism evidence="3 4">
    <name type="scientific">Agrobacterium larrymoorei</name>
    <dbReference type="NCBI Taxonomy" id="160699"/>
    <lineage>
        <taxon>Bacteria</taxon>
        <taxon>Pseudomonadati</taxon>
        <taxon>Pseudomonadota</taxon>
        <taxon>Alphaproteobacteria</taxon>
        <taxon>Hyphomicrobiales</taxon>
        <taxon>Rhizobiaceae</taxon>
        <taxon>Rhizobium/Agrobacterium group</taxon>
        <taxon>Agrobacterium</taxon>
    </lineage>
</organism>
<accession>A0AAJ2BA83</accession>
<feature type="compositionally biased region" description="Low complexity" evidence="1">
    <location>
        <begin position="32"/>
        <end position="44"/>
    </location>
</feature>
<dbReference type="Proteomes" id="UP001255601">
    <property type="component" value="Unassembled WGS sequence"/>
</dbReference>
<evidence type="ECO:0000256" key="1">
    <source>
        <dbReference type="SAM" id="MobiDB-lite"/>
    </source>
</evidence>
<feature type="region of interest" description="Disordered" evidence="1">
    <location>
        <begin position="32"/>
        <end position="118"/>
    </location>
</feature>
<dbReference type="InterPro" id="IPR050767">
    <property type="entry name" value="Sel1_AlgK"/>
</dbReference>